<feature type="chain" id="PRO_5002084804" evidence="1">
    <location>
        <begin position="26"/>
        <end position="140"/>
    </location>
</feature>
<protein>
    <submittedName>
        <fullName evidence="2">Uncharacterized protein</fullName>
    </submittedName>
</protein>
<keyword evidence="1" id="KW-0732">Signal</keyword>
<evidence type="ECO:0000256" key="1">
    <source>
        <dbReference type="SAM" id="SignalP"/>
    </source>
</evidence>
<dbReference type="Proteomes" id="UP000031197">
    <property type="component" value="Unassembled WGS sequence"/>
</dbReference>
<reference evidence="2 3" key="1">
    <citation type="submission" date="2014-12" db="EMBL/GenBank/DDBJ databases">
        <title>Genome sequencing of Alteromonas marina AD001.</title>
        <authorList>
            <person name="Adrian T.G.S."/>
            <person name="Chan K.G."/>
        </authorList>
    </citation>
    <scope>NUCLEOTIDE SEQUENCE [LARGE SCALE GENOMIC DNA]</scope>
    <source>
        <strain evidence="2 3">AD001</strain>
    </source>
</reference>
<feature type="signal peptide" evidence="1">
    <location>
        <begin position="1"/>
        <end position="25"/>
    </location>
</feature>
<evidence type="ECO:0000313" key="2">
    <source>
        <dbReference type="EMBL" id="KHT54379.1"/>
    </source>
</evidence>
<comment type="caution">
    <text evidence="2">The sequence shown here is derived from an EMBL/GenBank/DDBJ whole genome shotgun (WGS) entry which is preliminary data.</text>
</comment>
<dbReference type="RefSeq" id="WP_039218919.1">
    <property type="nucleotide sequence ID" value="NZ_JWLW01000012.1"/>
</dbReference>
<proteinExistence type="predicted"/>
<dbReference type="AlphaFoldDB" id="A0A0B3Y9Z8"/>
<gene>
    <name evidence="2" type="ORF">RJ41_07590</name>
</gene>
<accession>A0A0B3Y9Z8</accession>
<dbReference type="EMBL" id="JWLW01000012">
    <property type="protein sequence ID" value="KHT54379.1"/>
    <property type="molecule type" value="Genomic_DNA"/>
</dbReference>
<sequence length="140" mass="15223">MKNWDIKRLAIYLPLLSGMSGLSFASYANSISVEEATKRAFADKPSIVSCPSEFQQVKIAQDARQCQAFDEPLTSVMVYHSPAAPEAMVNLYQAAHPALKTHTPVNGRTLLSSQDKTVRVIVSPDKTGSQVDILVTSNAN</sequence>
<dbReference type="OrthoDB" id="6387844at2"/>
<name>A0A0B3Y9Z8_9ALTE</name>
<keyword evidence="3" id="KW-1185">Reference proteome</keyword>
<organism evidence="2 3">
    <name type="scientific">Alteromonas marina</name>
    <dbReference type="NCBI Taxonomy" id="203795"/>
    <lineage>
        <taxon>Bacteria</taxon>
        <taxon>Pseudomonadati</taxon>
        <taxon>Pseudomonadota</taxon>
        <taxon>Gammaproteobacteria</taxon>
        <taxon>Alteromonadales</taxon>
        <taxon>Alteromonadaceae</taxon>
        <taxon>Alteromonas/Salinimonas group</taxon>
        <taxon>Alteromonas</taxon>
    </lineage>
</organism>
<evidence type="ECO:0000313" key="3">
    <source>
        <dbReference type="Proteomes" id="UP000031197"/>
    </source>
</evidence>